<accession>A0A7V5XYS3</accession>
<dbReference type="SUPFAM" id="SSF50969">
    <property type="entry name" value="YVTN repeat-like/Quinoprotein amine dehydrogenase"/>
    <property type="match status" value="1"/>
</dbReference>
<reference evidence="2" key="1">
    <citation type="journal article" date="2020" name="mSystems">
        <title>Genome- and Community-Level Interaction Insights into Carbon Utilization and Element Cycling Functions of Hydrothermarchaeota in Hydrothermal Sediment.</title>
        <authorList>
            <person name="Zhou Z."/>
            <person name="Liu Y."/>
            <person name="Xu W."/>
            <person name="Pan J."/>
            <person name="Luo Z.H."/>
            <person name="Li M."/>
        </authorList>
    </citation>
    <scope>NUCLEOTIDE SEQUENCE [LARGE SCALE GENOMIC DNA]</scope>
    <source>
        <strain evidence="2">SpSt-791</strain>
    </source>
</reference>
<dbReference type="Pfam" id="PF18962">
    <property type="entry name" value="Por_Secre_tail"/>
    <property type="match status" value="1"/>
</dbReference>
<evidence type="ECO:0000313" key="2">
    <source>
        <dbReference type="EMBL" id="HHR48040.1"/>
    </source>
</evidence>
<comment type="caution">
    <text evidence="2">The sequence shown here is derived from an EMBL/GenBank/DDBJ whole genome shotgun (WGS) entry which is preliminary data.</text>
</comment>
<name>A0A7V5XYS3_UNCW3</name>
<feature type="domain" description="Secretion system C-terminal sorting" evidence="1">
    <location>
        <begin position="725"/>
        <end position="775"/>
    </location>
</feature>
<dbReference type="NCBIfam" id="TIGR04183">
    <property type="entry name" value="Por_Secre_tail"/>
    <property type="match status" value="1"/>
</dbReference>
<dbReference type="AlphaFoldDB" id="A0A7V5XYS3"/>
<dbReference type="InterPro" id="IPR013211">
    <property type="entry name" value="LVIVD"/>
</dbReference>
<evidence type="ECO:0000259" key="1">
    <source>
        <dbReference type="Pfam" id="PF18962"/>
    </source>
</evidence>
<dbReference type="Pfam" id="PF08309">
    <property type="entry name" value="LVIVD"/>
    <property type="match status" value="4"/>
</dbReference>
<sequence>MMFLFITLFLFNLNIDFNRGLITDEPIPSRTIMVKPIFSHSPLKENFTPLTNWSKRESLNLILRGEYNLAGGYVNMSGWQVAPYQDYLLFSSGGGFYVFNVSETLTKIREVSGPGYIFDFEIKDTLIFCASADKGLVIFNFSDLSRAKWLNATYLSFEQPLSNPQYGWGATGIALKDTFAFITTRAGGLYVVNIADPNNPRIVATENTFTWLMDIVIKENIAFVTNYDPGDTVGLIAYDISNPLHPQVISYVGGNVRRGMKLFIKDTLAYIGARYYGFYIVNIADPRNMRLVSQATDLLEVQRVNVVNFGDTLYAFVSDIYGLAIYDVSDPQNPQLINQLNVRSTATYIDRNHRKLYDQALAGAVLYDITYPYNPQLINYYVYLGNPYYLTAKDNIAYLYDSYGMLRILDISQPNNITEIAYYDRYLESIPSGTQGADIGGIFYSNNYIYLIVRGFPWFCYLAIVDVSNPRNPQWVGTKMWRGYAGGNQFYVEDTLAFIPLAINAQTDLRIINIANPQRIRERGVYYWSTWAALEIAKYDTILFMAGGYDPWGGTQPLQRDLGILNVSDITNPVLITEYSTPNQCRGVDCFSYVPIIAVADWAGGVHTINITNPAAPQIIGTVDFENNIEDVHIGEQLIFTGDGYQFTALKTDRGQNLRLYGYYDMLSKFGYGGIVSDVWSRGDEYGYASTYGGFFIYYTGLSPIKEVSNSSKEFRLRIKIPGEYLITISDASGRIVFKEKQYLKENSSLRLPSLKNGLYFLRIKGKEEIQRKIVMVK</sequence>
<organism evidence="2">
    <name type="scientific">candidate division WOR-3 bacterium</name>
    <dbReference type="NCBI Taxonomy" id="2052148"/>
    <lineage>
        <taxon>Bacteria</taxon>
        <taxon>Bacteria division WOR-3</taxon>
    </lineage>
</organism>
<dbReference type="EMBL" id="DTHS01000001">
    <property type="protein sequence ID" value="HHR48040.1"/>
    <property type="molecule type" value="Genomic_DNA"/>
</dbReference>
<proteinExistence type="predicted"/>
<protein>
    <submittedName>
        <fullName evidence="2">T9SS type A sorting domain-containing protein</fullName>
    </submittedName>
</protein>
<dbReference type="InterPro" id="IPR011044">
    <property type="entry name" value="Quino_amine_DH_bsu"/>
</dbReference>
<dbReference type="InterPro" id="IPR026444">
    <property type="entry name" value="Secre_tail"/>
</dbReference>
<gene>
    <name evidence="2" type="ORF">ENV79_00115</name>
</gene>